<dbReference type="Proteomes" id="UP000777438">
    <property type="component" value="Unassembled WGS sequence"/>
</dbReference>
<organism evidence="5 6">
    <name type="scientific">Thelonectria olida</name>
    <dbReference type="NCBI Taxonomy" id="1576542"/>
    <lineage>
        <taxon>Eukaryota</taxon>
        <taxon>Fungi</taxon>
        <taxon>Dikarya</taxon>
        <taxon>Ascomycota</taxon>
        <taxon>Pezizomycotina</taxon>
        <taxon>Sordariomycetes</taxon>
        <taxon>Hypocreomycetidae</taxon>
        <taxon>Hypocreales</taxon>
        <taxon>Nectriaceae</taxon>
        <taxon>Thelonectria</taxon>
    </lineage>
</organism>
<dbReference type="InterPro" id="IPR001077">
    <property type="entry name" value="COMT_C"/>
</dbReference>
<protein>
    <submittedName>
        <fullName evidence="5">O-methyltransferase-domain-containing protein</fullName>
    </submittedName>
</protein>
<dbReference type="PANTHER" id="PTHR43712">
    <property type="entry name" value="PUTATIVE (AFU_ORTHOLOGUE AFUA_4G14580)-RELATED"/>
    <property type="match status" value="1"/>
</dbReference>
<dbReference type="SUPFAM" id="SSF46785">
    <property type="entry name" value="Winged helix' DNA-binding domain"/>
    <property type="match status" value="1"/>
</dbReference>
<dbReference type="Pfam" id="PF00891">
    <property type="entry name" value="Methyltransf_2"/>
    <property type="match status" value="1"/>
</dbReference>
<name>A0A9P8W0Z8_9HYPO</name>
<evidence type="ECO:0000256" key="1">
    <source>
        <dbReference type="ARBA" id="ARBA00022603"/>
    </source>
</evidence>
<comment type="caution">
    <text evidence="5">The sequence shown here is derived from an EMBL/GenBank/DDBJ whole genome shotgun (WGS) entry which is preliminary data.</text>
</comment>
<dbReference type="GO" id="GO:0008171">
    <property type="term" value="F:O-methyltransferase activity"/>
    <property type="evidence" value="ECO:0007669"/>
    <property type="project" value="InterPro"/>
</dbReference>
<feature type="domain" description="O-methyltransferase C-terminal" evidence="4">
    <location>
        <begin position="171"/>
        <end position="371"/>
    </location>
</feature>
<keyword evidence="1" id="KW-0489">Methyltransferase</keyword>
<dbReference type="PANTHER" id="PTHR43712:SF17">
    <property type="entry name" value="O-METHYLTRANSFERASE"/>
    <property type="match status" value="1"/>
</dbReference>
<keyword evidence="2" id="KW-0808">Transferase</keyword>
<reference evidence="5 6" key="1">
    <citation type="journal article" date="2021" name="Nat. Commun.">
        <title>Genetic determinants of endophytism in the Arabidopsis root mycobiome.</title>
        <authorList>
            <person name="Mesny F."/>
            <person name="Miyauchi S."/>
            <person name="Thiergart T."/>
            <person name="Pickel B."/>
            <person name="Atanasova L."/>
            <person name="Karlsson M."/>
            <person name="Huettel B."/>
            <person name="Barry K.W."/>
            <person name="Haridas S."/>
            <person name="Chen C."/>
            <person name="Bauer D."/>
            <person name="Andreopoulos W."/>
            <person name="Pangilinan J."/>
            <person name="LaButti K."/>
            <person name="Riley R."/>
            <person name="Lipzen A."/>
            <person name="Clum A."/>
            <person name="Drula E."/>
            <person name="Henrissat B."/>
            <person name="Kohler A."/>
            <person name="Grigoriev I.V."/>
            <person name="Martin F.M."/>
            <person name="Hacquard S."/>
        </authorList>
    </citation>
    <scope>NUCLEOTIDE SEQUENCE [LARGE SCALE GENOMIC DNA]</scope>
    <source>
        <strain evidence="5 6">MPI-CAGE-CH-0241</strain>
    </source>
</reference>
<dbReference type="OrthoDB" id="2410195at2759"/>
<dbReference type="InterPro" id="IPR029063">
    <property type="entry name" value="SAM-dependent_MTases_sf"/>
</dbReference>
<dbReference type="InterPro" id="IPR036390">
    <property type="entry name" value="WH_DNA-bd_sf"/>
</dbReference>
<evidence type="ECO:0000313" key="5">
    <source>
        <dbReference type="EMBL" id="KAH6886866.1"/>
    </source>
</evidence>
<dbReference type="SUPFAM" id="SSF53335">
    <property type="entry name" value="S-adenosyl-L-methionine-dependent methyltransferases"/>
    <property type="match status" value="1"/>
</dbReference>
<evidence type="ECO:0000259" key="4">
    <source>
        <dbReference type="Pfam" id="PF00891"/>
    </source>
</evidence>
<proteinExistence type="predicted"/>
<dbReference type="InterPro" id="IPR016461">
    <property type="entry name" value="COMT-like"/>
</dbReference>
<keyword evidence="3" id="KW-0949">S-adenosyl-L-methionine</keyword>
<dbReference type="EMBL" id="JAGPYM010000015">
    <property type="protein sequence ID" value="KAH6886866.1"/>
    <property type="molecule type" value="Genomic_DNA"/>
</dbReference>
<gene>
    <name evidence="5" type="ORF">B0T10DRAFT_490416</name>
</gene>
<evidence type="ECO:0000313" key="6">
    <source>
        <dbReference type="Proteomes" id="UP000777438"/>
    </source>
</evidence>
<evidence type="ECO:0000256" key="2">
    <source>
        <dbReference type="ARBA" id="ARBA00022679"/>
    </source>
</evidence>
<dbReference type="Gene3D" id="1.10.10.10">
    <property type="entry name" value="Winged helix-like DNA-binding domain superfamily/Winged helix DNA-binding domain"/>
    <property type="match status" value="1"/>
</dbReference>
<sequence>MASADELIAGLEGIDANSFSNEAERARARDALFHALTKVQSPWDIVWQQNWVNGATNACIKTLIDAGVFDKWAEDGHTPKTSAELAELTGADEVLIRRMMRQISGQYLVIETAEDTFAPTPWAKALAADPALASVYGTFYSEVNNPMFRTLPFFLKETEFKNPTDVNNSNWQYLRGPESNFFQFVGADPSVTRGFNDSMECHSKYNLTPWTDIYPTNTVVSVAKPDRALVVDVGGSKGHDLEKFSLRHPDIPAGSLILQDLPDILKDVTPPSAVSLHPHDFFTPQPVKGARIYFMHNVLHDWEEPEAVKILQHIAEAMEKDYSRLLIHESLVNSIKPHARVTTSDITMMACLSAKERTESEWRDLIEKTGLRIIKVWRPPQSVESIIEVELSD</sequence>
<dbReference type="AlphaFoldDB" id="A0A9P8W0Z8"/>
<accession>A0A9P8W0Z8</accession>
<dbReference type="Gene3D" id="3.40.50.150">
    <property type="entry name" value="Vaccinia Virus protein VP39"/>
    <property type="match status" value="1"/>
</dbReference>
<dbReference type="PROSITE" id="PS51683">
    <property type="entry name" value="SAM_OMT_II"/>
    <property type="match status" value="1"/>
</dbReference>
<keyword evidence="6" id="KW-1185">Reference proteome</keyword>
<evidence type="ECO:0000256" key="3">
    <source>
        <dbReference type="ARBA" id="ARBA00022691"/>
    </source>
</evidence>
<dbReference type="GO" id="GO:0032259">
    <property type="term" value="P:methylation"/>
    <property type="evidence" value="ECO:0007669"/>
    <property type="project" value="UniProtKB-KW"/>
</dbReference>
<dbReference type="InterPro" id="IPR036388">
    <property type="entry name" value="WH-like_DNA-bd_sf"/>
</dbReference>